<evidence type="ECO:0000313" key="1">
    <source>
        <dbReference type="EMBL" id="OTP27034.1"/>
    </source>
</evidence>
<protein>
    <submittedName>
        <fullName evidence="1">Uncharacterized protein</fullName>
    </submittedName>
</protein>
<name>A0A1I4LMY8_ENTMU</name>
<sequence length="93" mass="10801">MTMERKYGTVSKIRTIKLGERPLIRFTLGSENCLIANHSLNFIADVDEGMKIFVKGYYNNRKQFVVKDYTVLEKPNIVVAFENSLFPKQKIIK</sequence>
<evidence type="ECO:0000313" key="2">
    <source>
        <dbReference type="Proteomes" id="UP000195024"/>
    </source>
</evidence>
<proteinExistence type="predicted"/>
<dbReference type="EMBL" id="NGMS01000001">
    <property type="protein sequence ID" value="OTP27034.1"/>
    <property type="molecule type" value="Genomic_DNA"/>
</dbReference>
<comment type="caution">
    <text evidence="1">The sequence shown here is derived from an EMBL/GenBank/DDBJ whole genome shotgun (WGS) entry which is preliminary data.</text>
</comment>
<organism evidence="1 2">
    <name type="scientific">Enterococcus mundtii</name>
    <dbReference type="NCBI Taxonomy" id="53346"/>
    <lineage>
        <taxon>Bacteria</taxon>
        <taxon>Bacillati</taxon>
        <taxon>Bacillota</taxon>
        <taxon>Bacilli</taxon>
        <taxon>Lactobacillales</taxon>
        <taxon>Enterococcaceae</taxon>
        <taxon>Enterococcus</taxon>
    </lineage>
</organism>
<dbReference type="Proteomes" id="UP000195024">
    <property type="component" value="Unassembled WGS sequence"/>
</dbReference>
<reference evidence="1 2" key="1">
    <citation type="submission" date="2017-05" db="EMBL/GenBank/DDBJ databases">
        <title>The Genome Sequence of Enterococcus mundtii 6B1_DIV0119.</title>
        <authorList>
            <consortium name="The Broad Institute Genomics Platform"/>
            <consortium name="The Broad Institute Genomic Center for Infectious Diseases"/>
            <person name="Earl A."/>
            <person name="Manson A."/>
            <person name="Schwartman J."/>
            <person name="Gilmore M."/>
            <person name="Abouelleil A."/>
            <person name="Cao P."/>
            <person name="Chapman S."/>
            <person name="Cusick C."/>
            <person name="Shea T."/>
            <person name="Young S."/>
            <person name="Neafsey D."/>
            <person name="Nusbaum C."/>
            <person name="Birren B."/>
        </authorList>
    </citation>
    <scope>NUCLEOTIDE SEQUENCE [LARGE SCALE GENOMIC DNA]</scope>
    <source>
        <strain evidence="1 2">6B1_DIV0119</strain>
    </source>
</reference>
<dbReference type="AlphaFoldDB" id="A0A1I4LMY8"/>
<accession>A0A1I4LMY8</accession>
<gene>
    <name evidence="1" type="ORF">A5802_000768</name>
</gene>